<feature type="non-terminal residue" evidence="1">
    <location>
        <position position="57"/>
    </location>
</feature>
<organism evidence="1">
    <name type="scientific">marine sediment metagenome</name>
    <dbReference type="NCBI Taxonomy" id="412755"/>
    <lineage>
        <taxon>unclassified sequences</taxon>
        <taxon>metagenomes</taxon>
        <taxon>ecological metagenomes</taxon>
    </lineage>
</organism>
<accession>X1SJZ5</accession>
<sequence>NAFKPRSAFIAALFDAVIIGVARRLARGTIQDAEALRRQYSELLHNSRFIDATTSHT</sequence>
<name>X1SJZ5_9ZZZZ</name>
<reference evidence="1" key="1">
    <citation type="journal article" date="2014" name="Front. Microbiol.">
        <title>High frequency of phylogenetically diverse reductive dehalogenase-homologous genes in deep subseafloor sedimentary metagenomes.</title>
        <authorList>
            <person name="Kawai M."/>
            <person name="Futagami T."/>
            <person name="Toyoda A."/>
            <person name="Takaki Y."/>
            <person name="Nishi S."/>
            <person name="Hori S."/>
            <person name="Arai W."/>
            <person name="Tsubouchi T."/>
            <person name="Morono Y."/>
            <person name="Uchiyama I."/>
            <person name="Ito T."/>
            <person name="Fujiyama A."/>
            <person name="Inagaki F."/>
            <person name="Takami H."/>
        </authorList>
    </citation>
    <scope>NUCLEOTIDE SEQUENCE</scope>
    <source>
        <strain evidence="1">Expedition CK06-06</strain>
    </source>
</reference>
<protein>
    <submittedName>
        <fullName evidence="1">Uncharacterized protein</fullName>
    </submittedName>
</protein>
<evidence type="ECO:0000313" key="1">
    <source>
        <dbReference type="EMBL" id="GAI68094.1"/>
    </source>
</evidence>
<comment type="caution">
    <text evidence="1">The sequence shown here is derived from an EMBL/GenBank/DDBJ whole genome shotgun (WGS) entry which is preliminary data.</text>
</comment>
<feature type="non-terminal residue" evidence="1">
    <location>
        <position position="1"/>
    </location>
</feature>
<gene>
    <name evidence="1" type="ORF">S06H3_66499</name>
</gene>
<proteinExistence type="predicted"/>
<dbReference type="AlphaFoldDB" id="X1SJZ5"/>
<dbReference type="EMBL" id="BARV01045359">
    <property type="protein sequence ID" value="GAI68094.1"/>
    <property type="molecule type" value="Genomic_DNA"/>
</dbReference>